<dbReference type="Proteomes" id="UP000634134">
    <property type="component" value="Unassembled WGS sequence"/>
</dbReference>
<dbReference type="EMBL" id="JACYGY010000001">
    <property type="protein sequence ID" value="MBE9463293.1"/>
    <property type="molecule type" value="Genomic_DNA"/>
</dbReference>
<gene>
    <name evidence="1" type="ORF">IEE83_15500</name>
</gene>
<sequence>MTQPLVISKQEQPVSAAPDNYQVAMAEFVKKHKSSDGNMNALQQTVCKHPALLNGKYYQRSISVSGAQFLYPDLADHYLYWIFAWSRICGDQEYLCAVNLDQQISASLYVTIDSNLHPVGNKMNCLFATGDIPNELNVEVRNGKAVRLTIPAGGMVCYVGGLV</sequence>
<dbReference type="RefSeq" id="WP_194121433.1">
    <property type="nucleotide sequence ID" value="NZ_JACYGY010000001.1"/>
</dbReference>
<comment type="caution">
    <text evidence="1">The sequence shown here is derived from an EMBL/GenBank/DDBJ whole genome shotgun (WGS) entry which is preliminary data.</text>
</comment>
<evidence type="ECO:0008006" key="3">
    <source>
        <dbReference type="Google" id="ProtNLM"/>
    </source>
</evidence>
<organism evidence="1 2">
    <name type="scientific">Dyadobacter subterraneus</name>
    <dbReference type="NCBI Taxonomy" id="2773304"/>
    <lineage>
        <taxon>Bacteria</taxon>
        <taxon>Pseudomonadati</taxon>
        <taxon>Bacteroidota</taxon>
        <taxon>Cytophagia</taxon>
        <taxon>Cytophagales</taxon>
        <taxon>Spirosomataceae</taxon>
        <taxon>Dyadobacter</taxon>
    </lineage>
</organism>
<proteinExistence type="predicted"/>
<accession>A0ABR9WD15</accession>
<reference evidence="2" key="1">
    <citation type="submission" date="2023-07" db="EMBL/GenBank/DDBJ databases">
        <title>Dyadobacter sp. nov 'subterranea' isolated from contaminted grondwater.</title>
        <authorList>
            <person name="Szabo I."/>
            <person name="Al-Omari J."/>
            <person name="Szerdahelyi S.G."/>
            <person name="Rado J."/>
        </authorList>
    </citation>
    <scope>NUCLEOTIDE SEQUENCE [LARGE SCALE GENOMIC DNA]</scope>
    <source>
        <strain evidence="2">UP-52</strain>
    </source>
</reference>
<keyword evidence="2" id="KW-1185">Reference proteome</keyword>
<name>A0ABR9WD15_9BACT</name>
<evidence type="ECO:0000313" key="1">
    <source>
        <dbReference type="EMBL" id="MBE9463293.1"/>
    </source>
</evidence>
<protein>
    <recommendedName>
        <fullName evidence="3">Alpha-amylase</fullName>
    </recommendedName>
</protein>
<evidence type="ECO:0000313" key="2">
    <source>
        <dbReference type="Proteomes" id="UP000634134"/>
    </source>
</evidence>